<dbReference type="AlphaFoldDB" id="A0A382TTG9"/>
<dbReference type="InterPro" id="IPR010178">
    <property type="entry name" value="Lit"/>
</dbReference>
<evidence type="ECO:0000256" key="1">
    <source>
        <dbReference type="SAM" id="Phobius"/>
    </source>
</evidence>
<keyword evidence="1" id="KW-1133">Transmembrane helix</keyword>
<organism evidence="2">
    <name type="scientific">marine metagenome</name>
    <dbReference type="NCBI Taxonomy" id="408172"/>
    <lineage>
        <taxon>unclassified sequences</taxon>
        <taxon>metagenomes</taxon>
        <taxon>ecological metagenomes</taxon>
    </lineage>
</organism>
<evidence type="ECO:0000313" key="2">
    <source>
        <dbReference type="EMBL" id="SVD25042.1"/>
    </source>
</evidence>
<feature type="transmembrane region" description="Helical" evidence="1">
    <location>
        <begin position="177"/>
        <end position="197"/>
    </location>
</feature>
<sequence length="198" mass="22445">MLITSNVRWAFNDLRLYKFGFERNEIVANTGFELSQLMSIAEDIRDYFNTNTELLEVINPADEEKNSLFNDREIMHMLDVKILLGNIYRVQEALAGYIAIYILWMLSISRGRYAQALLRQLTLGCIATAGLLVFTGSATALGFDAVFEAFHVLSFTEGTWSFDPRSNYLTRLFTEPFFLQASIAIVLATILEAICVIS</sequence>
<evidence type="ECO:0008006" key="3">
    <source>
        <dbReference type="Google" id="ProtNLM"/>
    </source>
</evidence>
<dbReference type="Pfam" id="PF07314">
    <property type="entry name" value="Lit"/>
    <property type="match status" value="1"/>
</dbReference>
<keyword evidence="1" id="KW-0812">Transmembrane</keyword>
<dbReference type="EMBL" id="UINC01138848">
    <property type="protein sequence ID" value="SVD25042.1"/>
    <property type="molecule type" value="Genomic_DNA"/>
</dbReference>
<feature type="non-terminal residue" evidence="2">
    <location>
        <position position="198"/>
    </location>
</feature>
<name>A0A382TTG9_9ZZZZ</name>
<feature type="transmembrane region" description="Helical" evidence="1">
    <location>
        <begin position="93"/>
        <end position="109"/>
    </location>
</feature>
<reference evidence="2" key="1">
    <citation type="submission" date="2018-05" db="EMBL/GenBank/DDBJ databases">
        <authorList>
            <person name="Lanie J.A."/>
            <person name="Ng W.-L."/>
            <person name="Kazmierczak K.M."/>
            <person name="Andrzejewski T.M."/>
            <person name="Davidsen T.M."/>
            <person name="Wayne K.J."/>
            <person name="Tettelin H."/>
            <person name="Glass J.I."/>
            <person name="Rusch D."/>
            <person name="Podicherti R."/>
            <person name="Tsui H.-C.T."/>
            <person name="Winkler M.E."/>
        </authorList>
    </citation>
    <scope>NUCLEOTIDE SEQUENCE</scope>
</reference>
<protein>
    <recommendedName>
        <fullName evidence="3">TIGR01906 family membrane protein</fullName>
    </recommendedName>
</protein>
<proteinExistence type="predicted"/>
<gene>
    <name evidence="2" type="ORF">METZ01_LOCUS377896</name>
</gene>
<accession>A0A382TTG9</accession>
<feature type="transmembrane region" description="Helical" evidence="1">
    <location>
        <begin position="121"/>
        <end position="143"/>
    </location>
</feature>
<keyword evidence="1" id="KW-0472">Membrane</keyword>